<comment type="caution">
    <text evidence="1">The sequence shown here is derived from an EMBL/GenBank/DDBJ whole genome shotgun (WGS) entry which is preliminary data.</text>
</comment>
<proteinExistence type="predicted"/>
<keyword evidence="2" id="KW-1185">Reference proteome</keyword>
<protein>
    <submittedName>
        <fullName evidence="1">Uncharacterized protein</fullName>
    </submittedName>
</protein>
<gene>
    <name evidence="1" type="ORF">E2C01_072213</name>
</gene>
<sequence length="93" mass="10246">MTTGRLMTLRVRAPITTITTPEPRLGHTTLAAHLHRLRLSVDPYCPFLLHFLPCCPRFYSHRTALHSQLSALGVTTFDLPTLLVASGPPLSAT</sequence>
<evidence type="ECO:0000313" key="1">
    <source>
        <dbReference type="EMBL" id="MPC77748.1"/>
    </source>
</evidence>
<reference evidence="1 2" key="1">
    <citation type="submission" date="2019-05" db="EMBL/GenBank/DDBJ databases">
        <title>Another draft genome of Portunus trituberculatus and its Hox gene families provides insights of decapod evolution.</title>
        <authorList>
            <person name="Jeong J.-H."/>
            <person name="Song I."/>
            <person name="Kim S."/>
            <person name="Choi T."/>
            <person name="Kim D."/>
            <person name="Ryu S."/>
            <person name="Kim W."/>
        </authorList>
    </citation>
    <scope>NUCLEOTIDE SEQUENCE [LARGE SCALE GENOMIC DNA]</scope>
    <source>
        <tissue evidence="1">Muscle</tissue>
    </source>
</reference>
<dbReference type="EMBL" id="VSRR010046627">
    <property type="protein sequence ID" value="MPC77748.1"/>
    <property type="molecule type" value="Genomic_DNA"/>
</dbReference>
<dbReference type="Proteomes" id="UP000324222">
    <property type="component" value="Unassembled WGS sequence"/>
</dbReference>
<name>A0A5B7IA46_PORTR</name>
<evidence type="ECO:0000313" key="2">
    <source>
        <dbReference type="Proteomes" id="UP000324222"/>
    </source>
</evidence>
<accession>A0A5B7IA46</accession>
<dbReference type="AlphaFoldDB" id="A0A5B7IA46"/>
<organism evidence="1 2">
    <name type="scientific">Portunus trituberculatus</name>
    <name type="common">Swimming crab</name>
    <name type="synonym">Neptunus trituberculatus</name>
    <dbReference type="NCBI Taxonomy" id="210409"/>
    <lineage>
        <taxon>Eukaryota</taxon>
        <taxon>Metazoa</taxon>
        <taxon>Ecdysozoa</taxon>
        <taxon>Arthropoda</taxon>
        <taxon>Crustacea</taxon>
        <taxon>Multicrustacea</taxon>
        <taxon>Malacostraca</taxon>
        <taxon>Eumalacostraca</taxon>
        <taxon>Eucarida</taxon>
        <taxon>Decapoda</taxon>
        <taxon>Pleocyemata</taxon>
        <taxon>Brachyura</taxon>
        <taxon>Eubrachyura</taxon>
        <taxon>Portunoidea</taxon>
        <taxon>Portunidae</taxon>
        <taxon>Portuninae</taxon>
        <taxon>Portunus</taxon>
    </lineage>
</organism>